<dbReference type="GO" id="GO:0003677">
    <property type="term" value="F:DNA binding"/>
    <property type="evidence" value="ECO:0007669"/>
    <property type="project" value="InterPro"/>
</dbReference>
<dbReference type="PATRIC" id="fig|1280953.3.peg.26"/>
<dbReference type="OrthoDB" id="9154356at2"/>
<reference evidence="2 3" key="1">
    <citation type="journal article" date="2014" name="Antonie Van Leeuwenhoek">
        <title>Hyphomonas beringensis sp. nov. and Hyphomonas chukchiensis sp. nov., isolated from surface seawater of the Bering Sea and Chukchi Sea.</title>
        <authorList>
            <person name="Li C."/>
            <person name="Lai Q."/>
            <person name="Li G."/>
            <person name="Dong C."/>
            <person name="Wang J."/>
            <person name="Liao Y."/>
            <person name="Shao Z."/>
        </authorList>
    </citation>
    <scope>NUCLEOTIDE SEQUENCE [LARGE SCALE GENOMIC DNA]</scope>
    <source>
        <strain evidence="2 3">SCH89</strain>
    </source>
</reference>
<dbReference type="InterPro" id="IPR010982">
    <property type="entry name" value="Lambda_DNA-bd_dom_sf"/>
</dbReference>
<dbReference type="AlphaFoldDB" id="A0A059GBM0"/>
<dbReference type="SMART" id="SM00530">
    <property type="entry name" value="HTH_XRE"/>
    <property type="match status" value="1"/>
</dbReference>
<dbReference type="Gene3D" id="1.10.260.40">
    <property type="entry name" value="lambda repressor-like DNA-binding domains"/>
    <property type="match status" value="1"/>
</dbReference>
<organism evidence="2 3">
    <name type="scientific">Hyphomonas oceanitis SCH89</name>
    <dbReference type="NCBI Taxonomy" id="1280953"/>
    <lineage>
        <taxon>Bacteria</taxon>
        <taxon>Pseudomonadati</taxon>
        <taxon>Pseudomonadota</taxon>
        <taxon>Alphaproteobacteria</taxon>
        <taxon>Hyphomonadales</taxon>
        <taxon>Hyphomonadaceae</taxon>
        <taxon>Hyphomonas</taxon>
    </lineage>
</organism>
<dbReference type="STRING" id="1280953.HOC_00140"/>
<dbReference type="InterPro" id="IPR001387">
    <property type="entry name" value="Cro/C1-type_HTH"/>
</dbReference>
<dbReference type="CDD" id="cd00093">
    <property type="entry name" value="HTH_XRE"/>
    <property type="match status" value="1"/>
</dbReference>
<keyword evidence="3" id="KW-1185">Reference proteome</keyword>
<name>A0A059GBM0_9PROT</name>
<evidence type="ECO:0000259" key="1">
    <source>
        <dbReference type="PROSITE" id="PS50943"/>
    </source>
</evidence>
<dbReference type="Proteomes" id="UP000024942">
    <property type="component" value="Unassembled WGS sequence"/>
</dbReference>
<feature type="domain" description="HTH cro/C1-type" evidence="1">
    <location>
        <begin position="15"/>
        <end position="69"/>
    </location>
</feature>
<protein>
    <submittedName>
        <fullName evidence="2">XRE family transcriptional regulator</fullName>
    </submittedName>
</protein>
<proteinExistence type="predicted"/>
<dbReference type="EMBL" id="ARYL01000001">
    <property type="protein sequence ID" value="KDA04247.1"/>
    <property type="molecule type" value="Genomic_DNA"/>
</dbReference>
<dbReference type="RefSeq" id="WP_035534557.1">
    <property type="nucleotide sequence ID" value="NZ_ARYL01000001.1"/>
</dbReference>
<comment type="caution">
    <text evidence="2">The sequence shown here is derived from an EMBL/GenBank/DDBJ whole genome shotgun (WGS) entry which is preliminary data.</text>
</comment>
<gene>
    <name evidence="2" type="ORF">HOC_00140</name>
</gene>
<dbReference type="Pfam" id="PF01381">
    <property type="entry name" value="HTH_3"/>
    <property type="match status" value="1"/>
</dbReference>
<dbReference type="PROSITE" id="PS50943">
    <property type="entry name" value="HTH_CROC1"/>
    <property type="match status" value="1"/>
</dbReference>
<dbReference type="SUPFAM" id="SSF47413">
    <property type="entry name" value="lambda repressor-like DNA-binding domains"/>
    <property type="match status" value="1"/>
</dbReference>
<dbReference type="eggNOG" id="COG3620">
    <property type="taxonomic scope" value="Bacteria"/>
</dbReference>
<sequence length="83" mass="9447">MTQLVRSPKQIGSVLRRYRRAQNLTQADMARRAGVRQGTVSQVETGLETVKLTTVMELLRALDLEMILQPRTKGSNKDIEDMF</sequence>
<evidence type="ECO:0000313" key="2">
    <source>
        <dbReference type="EMBL" id="KDA04247.1"/>
    </source>
</evidence>
<accession>A0A059GBM0</accession>
<evidence type="ECO:0000313" key="3">
    <source>
        <dbReference type="Proteomes" id="UP000024942"/>
    </source>
</evidence>